<dbReference type="InterPro" id="IPR023753">
    <property type="entry name" value="FAD/NAD-binding_dom"/>
</dbReference>
<comment type="caution">
    <text evidence="7">The sequence shown here is derived from an EMBL/GenBank/DDBJ whole genome shotgun (WGS) entry which is preliminary data.</text>
</comment>
<evidence type="ECO:0000256" key="4">
    <source>
        <dbReference type="ARBA" id="ARBA00029440"/>
    </source>
</evidence>
<dbReference type="InterPro" id="IPR028261">
    <property type="entry name" value="DPD_II"/>
</dbReference>
<feature type="domain" description="FAD/NAD(P)-binding" evidence="5">
    <location>
        <begin position="146"/>
        <end position="329"/>
    </location>
</feature>
<sequence length="504" mass="53651">MPDPSGFLKHDRKLPARRPVPVRISDWREVYPSADDGLIRDQATRCMDCGIPFCHDGCPLGNRIPDWNDLVRTGNWATAIESLHATNNFPEFTGRLCPAPCEAACVLGINGGAPVTIKQVEVEIVNRAFDLDLVIPQEPPAPTGRSVAVVGSGPAGLAAAQQLVRAGHAVTVYERDDAIGGLLRYGIPDFKLEKEHVDRRLAQLTAEGVRFRTGVNVGVDVTAEQLRAEHDAVLLACGALAGRDTPATPGRSLRGVHQAMEHLVAANIAVASAAGGQPSVSGRESTTPIDAAGKHVVIIGGGDTAADCLGVAHRQGTAGVHQLDLYPRPPQERDEARDPWPTWPWILREYPAHEEGGERVFAVAVQEFVDDGTGQVRAVRIAEVTVEKRDGQRILTVLPGSERELPADLVLLAIGFEGTEEQPLLDQLGVVRNRRGAIDADPEWQAGTPGVFVAGDMHRGASLIVWAIAEGRAAAAAIHRYLGGGSELPAPVASSTQPLAVPAR</sequence>
<dbReference type="PRINTS" id="PR00419">
    <property type="entry name" value="ADXRDTASE"/>
</dbReference>
<proteinExistence type="predicted"/>
<dbReference type="Pfam" id="PF07992">
    <property type="entry name" value="Pyr_redox_2"/>
    <property type="match status" value="2"/>
</dbReference>
<evidence type="ECO:0000256" key="3">
    <source>
        <dbReference type="ARBA" id="ARBA00023164"/>
    </source>
</evidence>
<dbReference type="SUPFAM" id="SSF51971">
    <property type="entry name" value="Nucleotide-binding domain"/>
    <property type="match status" value="2"/>
</dbReference>
<protein>
    <submittedName>
        <fullName evidence="7">Dihydropyrimidine dehydrogenase subunit A</fullName>
    </submittedName>
</protein>
<keyword evidence="2" id="KW-0560">Oxidoreductase</keyword>
<evidence type="ECO:0000259" key="5">
    <source>
        <dbReference type="Pfam" id="PF07992"/>
    </source>
</evidence>
<keyword evidence="8" id="KW-1185">Reference proteome</keyword>
<dbReference type="PANTHER" id="PTHR43100">
    <property type="entry name" value="GLUTAMATE SYNTHASE [NADPH] SMALL CHAIN"/>
    <property type="match status" value="1"/>
</dbReference>
<comment type="pathway">
    <text evidence="4">Amino-acid biosynthesis.</text>
</comment>
<dbReference type="PANTHER" id="PTHR43100:SF1">
    <property type="entry name" value="GLUTAMATE SYNTHASE [NADPH] SMALL CHAIN"/>
    <property type="match status" value="1"/>
</dbReference>
<dbReference type="InterPro" id="IPR051394">
    <property type="entry name" value="Glutamate_Synthase"/>
</dbReference>
<dbReference type="NCBIfam" id="TIGR01317">
    <property type="entry name" value="GOGAT_sm_gam"/>
    <property type="match status" value="1"/>
</dbReference>
<gene>
    <name evidence="7" type="ORF">Pen02_49010</name>
</gene>
<dbReference type="SUPFAM" id="SSF46548">
    <property type="entry name" value="alpha-helical ferredoxin"/>
    <property type="match status" value="1"/>
</dbReference>
<dbReference type="Proteomes" id="UP000646749">
    <property type="component" value="Unassembled WGS sequence"/>
</dbReference>
<feature type="domain" description="Dihydroprymidine dehydrogenase" evidence="6">
    <location>
        <begin position="24"/>
        <end position="127"/>
    </location>
</feature>
<dbReference type="Gene3D" id="1.10.1060.10">
    <property type="entry name" value="Alpha-helical ferredoxin"/>
    <property type="match status" value="1"/>
</dbReference>
<name>A0ABQ4E5J0_9ACTN</name>
<evidence type="ECO:0000313" key="8">
    <source>
        <dbReference type="Proteomes" id="UP000646749"/>
    </source>
</evidence>
<dbReference type="RefSeq" id="WP_203868395.1">
    <property type="nucleotide sequence ID" value="NZ_BONW01000022.1"/>
</dbReference>
<keyword evidence="1" id="KW-0028">Amino-acid biosynthesis</keyword>
<evidence type="ECO:0000259" key="6">
    <source>
        <dbReference type="Pfam" id="PF14691"/>
    </source>
</evidence>
<feature type="domain" description="FAD/NAD(P)-binding" evidence="5">
    <location>
        <begin position="384"/>
        <end position="471"/>
    </location>
</feature>
<reference evidence="7 8" key="1">
    <citation type="submission" date="2021-01" db="EMBL/GenBank/DDBJ databases">
        <title>Whole genome shotgun sequence of Plantactinospora endophytica NBRC 110450.</title>
        <authorList>
            <person name="Komaki H."/>
            <person name="Tamura T."/>
        </authorList>
    </citation>
    <scope>NUCLEOTIDE SEQUENCE [LARGE SCALE GENOMIC DNA]</scope>
    <source>
        <strain evidence="7 8">NBRC 110450</strain>
    </source>
</reference>
<organism evidence="7 8">
    <name type="scientific">Plantactinospora endophytica</name>
    <dbReference type="NCBI Taxonomy" id="673535"/>
    <lineage>
        <taxon>Bacteria</taxon>
        <taxon>Bacillati</taxon>
        <taxon>Actinomycetota</taxon>
        <taxon>Actinomycetes</taxon>
        <taxon>Micromonosporales</taxon>
        <taxon>Micromonosporaceae</taxon>
        <taxon>Plantactinospora</taxon>
    </lineage>
</organism>
<dbReference type="InterPro" id="IPR009051">
    <property type="entry name" value="Helical_ferredxn"/>
</dbReference>
<evidence type="ECO:0000313" key="7">
    <source>
        <dbReference type="EMBL" id="GIG89965.1"/>
    </source>
</evidence>
<accession>A0ABQ4E5J0</accession>
<dbReference type="Pfam" id="PF14691">
    <property type="entry name" value="Fer4_20"/>
    <property type="match status" value="1"/>
</dbReference>
<evidence type="ECO:0000256" key="1">
    <source>
        <dbReference type="ARBA" id="ARBA00022605"/>
    </source>
</evidence>
<keyword evidence="3" id="KW-0314">Glutamate biosynthesis</keyword>
<dbReference type="InterPro" id="IPR006005">
    <property type="entry name" value="Glut_synth_ssu1"/>
</dbReference>
<dbReference type="InterPro" id="IPR036188">
    <property type="entry name" value="FAD/NAD-bd_sf"/>
</dbReference>
<dbReference type="EMBL" id="BONW01000022">
    <property type="protein sequence ID" value="GIG89965.1"/>
    <property type="molecule type" value="Genomic_DNA"/>
</dbReference>
<dbReference type="Gene3D" id="3.50.50.60">
    <property type="entry name" value="FAD/NAD(P)-binding domain"/>
    <property type="match status" value="2"/>
</dbReference>
<evidence type="ECO:0000256" key="2">
    <source>
        <dbReference type="ARBA" id="ARBA00023002"/>
    </source>
</evidence>